<dbReference type="AlphaFoldDB" id="A0A427TNL8"/>
<sequence length="289" mass="33907">MSTEYVEKLIKDIDVKNVVNGDVEVVNNSPLEIIGKGRQGAVFRYTDDICIKVYGNTEDCEREHYAMYLGQKSNMFPLLYAAGDNYIVMEIVKGVDLREYLQSQPLTETLSYKLIELLITFKEVGFERIDHHKRQIYIQPDGSLKVIDVGRTIWRNRVYPYPRKLLNSLGKENKAKFLSHLKLLAPELYEEWEYYMKMEALSREIYQVLLKKKSNKDAVSVLSKKVLLTHDEQEQISQLENLVRKVFKEEWVKTMLAKGYNPDKVMEAIDKHWERAEKRSLNSKDDNKD</sequence>
<evidence type="ECO:0000313" key="1">
    <source>
        <dbReference type="EMBL" id="RSD25931.1"/>
    </source>
</evidence>
<gene>
    <name evidence="1" type="ORF">EJA10_16235</name>
</gene>
<proteinExistence type="predicted"/>
<dbReference type="InterPro" id="IPR011009">
    <property type="entry name" value="Kinase-like_dom_sf"/>
</dbReference>
<dbReference type="RefSeq" id="WP_125481077.1">
    <property type="nucleotide sequence ID" value="NZ_RSFW01000018.1"/>
</dbReference>
<dbReference type="EMBL" id="RSFW01000018">
    <property type="protein sequence ID" value="RSD25931.1"/>
    <property type="molecule type" value="Genomic_DNA"/>
</dbReference>
<organism evidence="1 2">
    <name type="scientific">Mesobacillus subterraneus</name>
    <dbReference type="NCBI Taxonomy" id="285983"/>
    <lineage>
        <taxon>Bacteria</taxon>
        <taxon>Bacillati</taxon>
        <taxon>Bacillota</taxon>
        <taxon>Bacilli</taxon>
        <taxon>Bacillales</taxon>
        <taxon>Bacillaceae</taxon>
        <taxon>Mesobacillus</taxon>
    </lineage>
</organism>
<evidence type="ECO:0008006" key="3">
    <source>
        <dbReference type="Google" id="ProtNLM"/>
    </source>
</evidence>
<evidence type="ECO:0000313" key="2">
    <source>
        <dbReference type="Proteomes" id="UP000279911"/>
    </source>
</evidence>
<dbReference type="Proteomes" id="UP000279911">
    <property type="component" value="Unassembled WGS sequence"/>
</dbReference>
<name>A0A427TNL8_9BACI</name>
<comment type="caution">
    <text evidence="1">The sequence shown here is derived from an EMBL/GenBank/DDBJ whole genome shotgun (WGS) entry which is preliminary data.</text>
</comment>
<reference evidence="2" key="1">
    <citation type="submission" date="2018-12" db="EMBL/GenBank/DDBJ databases">
        <title>Bacillus chawlae sp. nov., Bacillus glennii sp. nov., and Bacillus saganii sp. nov. Isolated from the Vehicle Assembly Building at Kennedy Space Center where the Viking Spacecraft were Assembled.</title>
        <authorList>
            <person name="Seuylemezian A."/>
            <person name="Vaishampayan P."/>
        </authorList>
    </citation>
    <scope>NUCLEOTIDE SEQUENCE [LARGE SCALE GENOMIC DNA]</scope>
    <source>
        <strain evidence="2">DSM 13966</strain>
    </source>
</reference>
<protein>
    <recommendedName>
        <fullName evidence="3">Serine/threonine protein kinase</fullName>
    </recommendedName>
</protein>
<dbReference type="Gene3D" id="1.10.510.10">
    <property type="entry name" value="Transferase(Phosphotransferase) domain 1"/>
    <property type="match status" value="1"/>
</dbReference>
<dbReference type="SUPFAM" id="SSF56112">
    <property type="entry name" value="Protein kinase-like (PK-like)"/>
    <property type="match status" value="1"/>
</dbReference>
<accession>A0A427TNL8</accession>
<dbReference type="OrthoDB" id="820708at2"/>